<proteinExistence type="predicted"/>
<dbReference type="Proteomes" id="UP000076858">
    <property type="component" value="Unassembled WGS sequence"/>
</dbReference>
<reference evidence="2 3" key="1">
    <citation type="submission" date="2016-03" db="EMBL/GenBank/DDBJ databases">
        <title>EvidentialGene: Evidence-directed Construction of Genes on Genomes.</title>
        <authorList>
            <person name="Gilbert D.G."/>
            <person name="Choi J.-H."/>
            <person name="Mockaitis K."/>
            <person name="Colbourne J."/>
            <person name="Pfrender M."/>
        </authorList>
    </citation>
    <scope>NUCLEOTIDE SEQUENCE [LARGE SCALE GENOMIC DNA]</scope>
    <source>
        <strain evidence="2 3">Xinb3</strain>
        <tissue evidence="2">Complete organism</tissue>
    </source>
</reference>
<comment type="caution">
    <text evidence="2">The sequence shown here is derived from an EMBL/GenBank/DDBJ whole genome shotgun (WGS) entry which is preliminary data.</text>
</comment>
<evidence type="ECO:0000313" key="2">
    <source>
        <dbReference type="EMBL" id="KZS03812.1"/>
    </source>
</evidence>
<feature type="compositionally biased region" description="Basic and acidic residues" evidence="1">
    <location>
        <begin position="105"/>
        <end position="129"/>
    </location>
</feature>
<feature type="region of interest" description="Disordered" evidence="1">
    <location>
        <begin position="75"/>
        <end position="142"/>
    </location>
</feature>
<evidence type="ECO:0000256" key="1">
    <source>
        <dbReference type="SAM" id="MobiDB-lite"/>
    </source>
</evidence>
<sequence length="203" mass="22987">MLPKDPEKFPAPTSQPKQKSKTTVSRTLHIVLTEVAEVVQDLPLPGTDSTGALLQHLVCRWKINAKIRLFEDGDNQVEEEELSQKNRRRKGETCMEQPPAKKKKTSQEAEESYKEHQQQLDAEEPKDFPESLNNYRPADPDSPKADFLNKNFVFKFVSFSCVDKVVAGGSNAANRILKESSLVTEEMVLTVRRFTEVLGLTEK</sequence>
<protein>
    <submittedName>
        <fullName evidence="2">Uncharacterized protein</fullName>
    </submittedName>
</protein>
<feature type="compositionally biased region" description="Polar residues" evidence="1">
    <location>
        <begin position="12"/>
        <end position="24"/>
    </location>
</feature>
<organism evidence="2 3">
    <name type="scientific">Daphnia magna</name>
    <dbReference type="NCBI Taxonomy" id="35525"/>
    <lineage>
        <taxon>Eukaryota</taxon>
        <taxon>Metazoa</taxon>
        <taxon>Ecdysozoa</taxon>
        <taxon>Arthropoda</taxon>
        <taxon>Crustacea</taxon>
        <taxon>Branchiopoda</taxon>
        <taxon>Diplostraca</taxon>
        <taxon>Cladocera</taxon>
        <taxon>Anomopoda</taxon>
        <taxon>Daphniidae</taxon>
        <taxon>Daphnia</taxon>
    </lineage>
</organism>
<feature type="region of interest" description="Disordered" evidence="1">
    <location>
        <begin position="1"/>
        <end position="24"/>
    </location>
</feature>
<keyword evidence="3" id="KW-1185">Reference proteome</keyword>
<name>A0A164L5H3_9CRUS</name>
<dbReference type="AlphaFoldDB" id="A0A164L5H3"/>
<gene>
    <name evidence="2" type="ORF">APZ42_033374</name>
</gene>
<accession>A0A164L5H3</accession>
<evidence type="ECO:0000313" key="3">
    <source>
        <dbReference type="Proteomes" id="UP000076858"/>
    </source>
</evidence>
<dbReference type="EMBL" id="LRGB01003193">
    <property type="protein sequence ID" value="KZS03812.1"/>
    <property type="molecule type" value="Genomic_DNA"/>
</dbReference>